<dbReference type="InterPro" id="IPR052364">
    <property type="entry name" value="Rubrerythrin"/>
</dbReference>
<dbReference type="NCBIfam" id="NF045767">
    <property type="entry name" value="RuberyRbr"/>
    <property type="match status" value="1"/>
</dbReference>
<proteinExistence type="predicted"/>
<dbReference type="CDD" id="cd01041">
    <property type="entry name" value="Rubrerythrin"/>
    <property type="match status" value="1"/>
</dbReference>
<dbReference type="Gene3D" id="1.20.1260.10">
    <property type="match status" value="1"/>
</dbReference>
<dbReference type="GO" id="GO:0005506">
    <property type="term" value="F:iron ion binding"/>
    <property type="evidence" value="ECO:0007669"/>
    <property type="project" value="InterPro"/>
</dbReference>
<comment type="function">
    <text evidence="6">May provide oxidative stress protection via catalytic reduction of intracellular hydrogen peroxide.</text>
</comment>
<gene>
    <name evidence="11" type="ORF">SAMN02745220_02653</name>
</gene>
<dbReference type="Gene3D" id="2.20.28.10">
    <property type="match status" value="1"/>
</dbReference>
<dbReference type="PANTHER" id="PTHR43865">
    <property type="entry name" value="RUBRERYTHRIN-RELATED"/>
    <property type="match status" value="1"/>
</dbReference>
<protein>
    <recommendedName>
        <fullName evidence="8">Rubrerythrin</fullName>
    </recommendedName>
</protein>
<name>A0A1M7Y8Z6_9BACT</name>
<dbReference type="Proteomes" id="UP000184603">
    <property type="component" value="Unassembled WGS sequence"/>
</dbReference>
<accession>A0A1M7Y8Z6</accession>
<dbReference type="InterPro" id="IPR024934">
    <property type="entry name" value="Rubredoxin-like_dom"/>
</dbReference>
<dbReference type="CDD" id="cd00729">
    <property type="entry name" value="rubredoxin_SM"/>
    <property type="match status" value="1"/>
</dbReference>
<reference evidence="11 12" key="1">
    <citation type="submission" date="2016-12" db="EMBL/GenBank/DDBJ databases">
        <authorList>
            <person name="Song W.-J."/>
            <person name="Kurnit D.M."/>
        </authorList>
    </citation>
    <scope>NUCLEOTIDE SEQUENCE [LARGE SCALE GENOMIC DNA]</scope>
    <source>
        <strain evidence="11 12">DSM 18488</strain>
    </source>
</reference>
<evidence type="ECO:0000313" key="12">
    <source>
        <dbReference type="Proteomes" id="UP000184603"/>
    </source>
</evidence>
<dbReference type="OrthoDB" id="9799749at2"/>
<keyword evidence="2" id="KW-0813">Transport</keyword>
<dbReference type="Pfam" id="PF02915">
    <property type="entry name" value="Rubrerythrin"/>
    <property type="match status" value="1"/>
</dbReference>
<evidence type="ECO:0000256" key="8">
    <source>
        <dbReference type="ARBA" id="ARBA00069213"/>
    </source>
</evidence>
<evidence type="ECO:0000256" key="3">
    <source>
        <dbReference type="ARBA" id="ARBA00022723"/>
    </source>
</evidence>
<dbReference type="EMBL" id="FRFE01000012">
    <property type="protein sequence ID" value="SHO49051.1"/>
    <property type="molecule type" value="Genomic_DNA"/>
</dbReference>
<evidence type="ECO:0000256" key="5">
    <source>
        <dbReference type="ARBA" id="ARBA00023004"/>
    </source>
</evidence>
<feature type="domain" description="Ferritin-like diiron" evidence="10">
    <location>
        <begin position="3"/>
        <end position="146"/>
    </location>
</feature>
<comment type="cofactor">
    <cofactor evidence="1">
        <name>Fe(3+)</name>
        <dbReference type="ChEBI" id="CHEBI:29034"/>
    </cofactor>
</comment>
<evidence type="ECO:0000259" key="9">
    <source>
        <dbReference type="PROSITE" id="PS50903"/>
    </source>
</evidence>
<feature type="domain" description="Rubredoxin-like" evidence="9">
    <location>
        <begin position="153"/>
        <end position="187"/>
    </location>
</feature>
<dbReference type="InterPro" id="IPR003251">
    <property type="entry name" value="Rr_diiron-bd_dom"/>
</dbReference>
<dbReference type="InterPro" id="IPR048574">
    <property type="entry name" value="RUBY_RBDX"/>
</dbReference>
<dbReference type="InterPro" id="IPR012347">
    <property type="entry name" value="Ferritin-like"/>
</dbReference>
<evidence type="ECO:0000256" key="6">
    <source>
        <dbReference type="ARBA" id="ARBA00055868"/>
    </source>
</evidence>
<dbReference type="AlphaFoldDB" id="A0A1M7Y8Z6"/>
<dbReference type="PANTHER" id="PTHR43865:SF1">
    <property type="entry name" value="RUBRERYTHRIN-RELATED"/>
    <property type="match status" value="1"/>
</dbReference>
<evidence type="ECO:0000256" key="7">
    <source>
        <dbReference type="ARBA" id="ARBA00063441"/>
    </source>
</evidence>
<dbReference type="InterPro" id="IPR009078">
    <property type="entry name" value="Ferritin-like_SF"/>
</dbReference>
<dbReference type="STRING" id="1121416.SAMN02745220_02653"/>
<keyword evidence="5" id="KW-0408">Iron</keyword>
<evidence type="ECO:0000256" key="4">
    <source>
        <dbReference type="ARBA" id="ARBA00022982"/>
    </source>
</evidence>
<dbReference type="GO" id="GO:0016491">
    <property type="term" value="F:oxidoreductase activity"/>
    <property type="evidence" value="ECO:0007669"/>
    <property type="project" value="InterPro"/>
</dbReference>
<dbReference type="InterPro" id="IPR009040">
    <property type="entry name" value="Ferritin-like_diiron"/>
</dbReference>
<keyword evidence="12" id="KW-1185">Reference proteome</keyword>
<dbReference type="RefSeq" id="WP_073613938.1">
    <property type="nucleotide sequence ID" value="NZ_FRFE01000012.1"/>
</dbReference>
<evidence type="ECO:0000256" key="2">
    <source>
        <dbReference type="ARBA" id="ARBA00022448"/>
    </source>
</evidence>
<dbReference type="FunFam" id="2.20.28.10:FF:000018">
    <property type="entry name" value="Rubrerythrin"/>
    <property type="match status" value="1"/>
</dbReference>
<dbReference type="SUPFAM" id="SSF47240">
    <property type="entry name" value="Ferritin-like"/>
    <property type="match status" value="1"/>
</dbReference>
<keyword evidence="4" id="KW-0249">Electron transport</keyword>
<sequence length="191" mass="22112">MGKFTESRTARNILISFSAESQARTRYNFFARRAEEDGYIQIARIFDDTAREEYEHAHRFFKFFNGGEYETTWSFPAGVTLDTRANLLSAAELERYVHEEMYKGFAKIAREEGFIRAADTFDAISVAEQHHEQLYRELAANIDAARVFVREEPQLWKCLGCGYIHQGVEAPDKCPACVRPQGYFELLGKNW</sequence>
<evidence type="ECO:0000256" key="1">
    <source>
        <dbReference type="ARBA" id="ARBA00001965"/>
    </source>
</evidence>
<dbReference type="PROSITE" id="PS50903">
    <property type="entry name" value="RUBREDOXIN_LIKE"/>
    <property type="match status" value="1"/>
</dbReference>
<keyword evidence="3" id="KW-0479">Metal-binding</keyword>
<dbReference type="PROSITE" id="PS50905">
    <property type="entry name" value="FERRITIN_LIKE"/>
    <property type="match status" value="1"/>
</dbReference>
<dbReference type="SUPFAM" id="SSF57802">
    <property type="entry name" value="Rubredoxin-like"/>
    <property type="match status" value="1"/>
</dbReference>
<evidence type="ECO:0000313" key="11">
    <source>
        <dbReference type="EMBL" id="SHO49051.1"/>
    </source>
</evidence>
<dbReference type="Pfam" id="PF21349">
    <property type="entry name" value="RUBY_RBDX"/>
    <property type="match status" value="1"/>
</dbReference>
<comment type="subunit">
    <text evidence="7">Homodimer. Possesses two rubredoxin-like centers and two non-sulfur oxo-bridged di-iron centers per dimer.</text>
</comment>
<evidence type="ECO:0000259" key="10">
    <source>
        <dbReference type="PROSITE" id="PS50905"/>
    </source>
</evidence>
<organism evidence="11 12">
    <name type="scientific">Desulfopila aestuarii DSM 18488</name>
    <dbReference type="NCBI Taxonomy" id="1121416"/>
    <lineage>
        <taxon>Bacteria</taxon>
        <taxon>Pseudomonadati</taxon>
        <taxon>Thermodesulfobacteriota</taxon>
        <taxon>Desulfobulbia</taxon>
        <taxon>Desulfobulbales</taxon>
        <taxon>Desulfocapsaceae</taxon>
        <taxon>Desulfopila</taxon>
    </lineage>
</organism>